<protein>
    <submittedName>
        <fullName evidence="2">Inosine-uridine preferring nucleoside hydrolase</fullName>
    </submittedName>
</protein>
<dbReference type="STRING" id="623281.SAMN05421747_12139"/>
<dbReference type="Proteomes" id="UP000199577">
    <property type="component" value="Unassembled WGS sequence"/>
</dbReference>
<sequence length="338" mass="36776">MNQLNYKAVAVALGFVALGGCSNERQLPDGTPASIPKIIFDTDMGPDYDDVGAITILHALADSGECEILATVSSDGHPLIAPTIEVFNRYFKRDSLPIGIPSAAAPDFTAPNGWNDTLVNRFAPELQSKTYPSAVSVYRKVLAAQPDNSVTIVTVGFLSNISDLLESPADEHSELNGVDLVKAKAKQWVAMAGSFPEGFEFNLDKHAAASVNALRKWPKPILFSGFEIGDRIRTGGRLAQEGPDDSPAAQAYAYNLKTYTKEGETNRQSWDQTAVLCAVREPSKYFYVNGPGRLTVREDGYGTWDPETDAGHYFVSHKYPYGRIAESIEKLMAHVPAD</sequence>
<proteinExistence type="predicted"/>
<organism evidence="2 3">
    <name type="scientific">Parapedobacter composti</name>
    <dbReference type="NCBI Taxonomy" id="623281"/>
    <lineage>
        <taxon>Bacteria</taxon>
        <taxon>Pseudomonadati</taxon>
        <taxon>Bacteroidota</taxon>
        <taxon>Sphingobacteriia</taxon>
        <taxon>Sphingobacteriales</taxon>
        <taxon>Sphingobacteriaceae</taxon>
        <taxon>Parapedobacter</taxon>
    </lineage>
</organism>
<dbReference type="PROSITE" id="PS51257">
    <property type="entry name" value="PROKAR_LIPOPROTEIN"/>
    <property type="match status" value="1"/>
</dbReference>
<dbReference type="RefSeq" id="WP_170845804.1">
    <property type="nucleotide sequence ID" value="NZ_FOLL01000021.1"/>
</dbReference>
<reference evidence="2 3" key="1">
    <citation type="submission" date="2016-10" db="EMBL/GenBank/DDBJ databases">
        <authorList>
            <person name="de Groot N.N."/>
        </authorList>
    </citation>
    <scope>NUCLEOTIDE SEQUENCE [LARGE SCALE GENOMIC DNA]</scope>
    <source>
        <strain evidence="2 3">DSM 22900</strain>
    </source>
</reference>
<dbReference type="InterPro" id="IPR036452">
    <property type="entry name" value="Ribo_hydro-like"/>
</dbReference>
<dbReference type="Pfam" id="PF01156">
    <property type="entry name" value="IU_nuc_hydro"/>
    <property type="match status" value="1"/>
</dbReference>
<dbReference type="Gene3D" id="3.90.245.10">
    <property type="entry name" value="Ribonucleoside hydrolase-like"/>
    <property type="match status" value="1"/>
</dbReference>
<dbReference type="InterPro" id="IPR001910">
    <property type="entry name" value="Inosine/uridine_hydrolase_dom"/>
</dbReference>
<feature type="domain" description="Inosine/uridine-preferring nucleoside hydrolase" evidence="1">
    <location>
        <begin position="38"/>
        <end position="281"/>
    </location>
</feature>
<dbReference type="AlphaFoldDB" id="A0A1I1LHL8"/>
<accession>A0A1I1LHL8</accession>
<keyword evidence="2" id="KW-0378">Hydrolase</keyword>
<name>A0A1I1LHL8_9SPHI</name>
<evidence type="ECO:0000259" key="1">
    <source>
        <dbReference type="Pfam" id="PF01156"/>
    </source>
</evidence>
<dbReference type="SUPFAM" id="SSF53590">
    <property type="entry name" value="Nucleoside hydrolase"/>
    <property type="match status" value="1"/>
</dbReference>
<dbReference type="PANTHER" id="PTHR43264:SF1">
    <property type="entry name" value="INOSINE_URIDINE-PREFERRING NUCLEOSIDE HYDROLASE DOMAIN-CONTAINING PROTEIN"/>
    <property type="match status" value="1"/>
</dbReference>
<gene>
    <name evidence="2" type="ORF">SAMN05421747_12139</name>
</gene>
<dbReference type="PANTHER" id="PTHR43264">
    <property type="match status" value="1"/>
</dbReference>
<dbReference type="GO" id="GO:0016799">
    <property type="term" value="F:hydrolase activity, hydrolyzing N-glycosyl compounds"/>
    <property type="evidence" value="ECO:0007669"/>
    <property type="project" value="InterPro"/>
</dbReference>
<evidence type="ECO:0000313" key="3">
    <source>
        <dbReference type="Proteomes" id="UP000199577"/>
    </source>
</evidence>
<dbReference type="EMBL" id="FOLL01000021">
    <property type="protein sequence ID" value="SFC72465.1"/>
    <property type="molecule type" value="Genomic_DNA"/>
</dbReference>
<keyword evidence="3" id="KW-1185">Reference proteome</keyword>
<evidence type="ECO:0000313" key="2">
    <source>
        <dbReference type="EMBL" id="SFC72465.1"/>
    </source>
</evidence>